<evidence type="ECO:0000313" key="1">
    <source>
        <dbReference type="EMBL" id="VUC24150.1"/>
    </source>
</evidence>
<accession>A0ABY6TZF2</accession>
<organism evidence="1 2">
    <name type="scientific">Bionectria ochroleuca</name>
    <name type="common">Gliocladium roseum</name>
    <dbReference type="NCBI Taxonomy" id="29856"/>
    <lineage>
        <taxon>Eukaryota</taxon>
        <taxon>Fungi</taxon>
        <taxon>Dikarya</taxon>
        <taxon>Ascomycota</taxon>
        <taxon>Pezizomycotina</taxon>
        <taxon>Sordariomycetes</taxon>
        <taxon>Hypocreomycetidae</taxon>
        <taxon>Hypocreales</taxon>
        <taxon>Bionectriaceae</taxon>
        <taxon>Clonostachys</taxon>
    </lineage>
</organism>
<keyword evidence="2" id="KW-1185">Reference proteome</keyword>
<sequence length="209" mass="23126">MAGPIEYAPLKPVRDPVKLWGRSGFRKFRVSTVSDLQWTASELLGNRGIQIIDLKAVTFLLEESRWKLWPPHGESLAARLDESNWRLFVGQAPICVMLYHISRRVPPIAKDLGSQDMSSHSTDGLVALLGQPLVPKILCVIVVNLEGAVVDVSCRSGAQKETVVVYHCIPKVKMAKHGHNLSLAVLHYTPSQDNDLDRQGTSTPQVSIM</sequence>
<name>A0ABY6TZF2_BIOOC</name>
<proteinExistence type="predicted"/>
<gene>
    <name evidence="1" type="ORF">CLO192961_LOCUS132705</name>
</gene>
<reference evidence="1 2" key="1">
    <citation type="submission" date="2019-06" db="EMBL/GenBank/DDBJ databases">
        <authorList>
            <person name="Broberg M."/>
        </authorList>
    </citation>
    <scope>NUCLEOTIDE SEQUENCE [LARGE SCALE GENOMIC DNA]</scope>
</reference>
<comment type="caution">
    <text evidence="1">The sequence shown here is derived from an EMBL/GenBank/DDBJ whole genome shotgun (WGS) entry which is preliminary data.</text>
</comment>
<dbReference type="Proteomes" id="UP000766486">
    <property type="component" value="Unassembled WGS sequence"/>
</dbReference>
<dbReference type="EMBL" id="CABFNS010000715">
    <property type="protein sequence ID" value="VUC24150.1"/>
    <property type="molecule type" value="Genomic_DNA"/>
</dbReference>
<protein>
    <submittedName>
        <fullName evidence="1">Uncharacterized protein</fullName>
    </submittedName>
</protein>
<evidence type="ECO:0000313" key="2">
    <source>
        <dbReference type="Proteomes" id="UP000766486"/>
    </source>
</evidence>